<dbReference type="AlphaFoldDB" id="A0A232F1B9"/>
<evidence type="ECO:0000313" key="1">
    <source>
        <dbReference type="EMBL" id="OXU24340.1"/>
    </source>
</evidence>
<keyword evidence="2" id="KW-1185">Reference proteome</keyword>
<name>A0A232F1B9_9HYME</name>
<sequence>MVKADSHRTVTIKLLKKEMKIGITFIVPCNNCKECGNFHAIVSLFSSATHRRDAAKMLSLQDNNTNNNYNNNCADDDDDDKDNIEKVITGRINKLKGYL</sequence>
<organism evidence="1 2">
    <name type="scientific">Trichomalopsis sarcophagae</name>
    <dbReference type="NCBI Taxonomy" id="543379"/>
    <lineage>
        <taxon>Eukaryota</taxon>
        <taxon>Metazoa</taxon>
        <taxon>Ecdysozoa</taxon>
        <taxon>Arthropoda</taxon>
        <taxon>Hexapoda</taxon>
        <taxon>Insecta</taxon>
        <taxon>Pterygota</taxon>
        <taxon>Neoptera</taxon>
        <taxon>Endopterygota</taxon>
        <taxon>Hymenoptera</taxon>
        <taxon>Apocrita</taxon>
        <taxon>Proctotrupomorpha</taxon>
        <taxon>Chalcidoidea</taxon>
        <taxon>Pteromalidae</taxon>
        <taxon>Pteromalinae</taxon>
        <taxon>Trichomalopsis</taxon>
    </lineage>
</organism>
<comment type="caution">
    <text evidence="1">The sequence shown here is derived from an EMBL/GenBank/DDBJ whole genome shotgun (WGS) entry which is preliminary data.</text>
</comment>
<protein>
    <submittedName>
        <fullName evidence="1">Uncharacterized protein</fullName>
    </submittedName>
</protein>
<dbReference type="Proteomes" id="UP000215335">
    <property type="component" value="Unassembled WGS sequence"/>
</dbReference>
<reference evidence="1 2" key="1">
    <citation type="journal article" date="2017" name="Curr. Biol.">
        <title>The Evolution of Venom by Co-option of Single-Copy Genes.</title>
        <authorList>
            <person name="Martinson E.O."/>
            <person name="Mrinalini"/>
            <person name="Kelkar Y.D."/>
            <person name="Chang C.H."/>
            <person name="Werren J.H."/>
        </authorList>
    </citation>
    <scope>NUCLEOTIDE SEQUENCE [LARGE SCALE GENOMIC DNA]</scope>
    <source>
        <strain evidence="1 2">Alberta</strain>
        <tissue evidence="1">Whole body</tissue>
    </source>
</reference>
<accession>A0A232F1B9</accession>
<gene>
    <name evidence="1" type="ORF">TSAR_003154</name>
</gene>
<evidence type="ECO:0000313" key="2">
    <source>
        <dbReference type="Proteomes" id="UP000215335"/>
    </source>
</evidence>
<proteinExistence type="predicted"/>
<dbReference type="EMBL" id="NNAY01001330">
    <property type="protein sequence ID" value="OXU24340.1"/>
    <property type="molecule type" value="Genomic_DNA"/>
</dbReference>